<name>A0A8H6YTH0_9AGAR</name>
<dbReference type="SUPFAM" id="SSF54427">
    <property type="entry name" value="NTF2-like"/>
    <property type="match status" value="1"/>
</dbReference>
<dbReference type="Proteomes" id="UP000620124">
    <property type="component" value="Unassembled WGS sequence"/>
</dbReference>
<organism evidence="1 2">
    <name type="scientific">Mycena venus</name>
    <dbReference type="NCBI Taxonomy" id="2733690"/>
    <lineage>
        <taxon>Eukaryota</taxon>
        <taxon>Fungi</taxon>
        <taxon>Dikarya</taxon>
        <taxon>Basidiomycota</taxon>
        <taxon>Agaricomycotina</taxon>
        <taxon>Agaricomycetes</taxon>
        <taxon>Agaricomycetidae</taxon>
        <taxon>Agaricales</taxon>
        <taxon>Marasmiineae</taxon>
        <taxon>Mycenaceae</taxon>
        <taxon>Mycena</taxon>
    </lineage>
</organism>
<dbReference type="OrthoDB" id="2896390at2759"/>
<accession>A0A8H6YTH0</accession>
<comment type="caution">
    <text evidence="1">The sequence shown here is derived from an EMBL/GenBank/DDBJ whole genome shotgun (WGS) entry which is preliminary data.</text>
</comment>
<evidence type="ECO:0000313" key="1">
    <source>
        <dbReference type="EMBL" id="KAF7364516.1"/>
    </source>
</evidence>
<reference evidence="1" key="1">
    <citation type="submission" date="2020-05" db="EMBL/GenBank/DDBJ databases">
        <title>Mycena genomes resolve the evolution of fungal bioluminescence.</title>
        <authorList>
            <person name="Tsai I.J."/>
        </authorList>
    </citation>
    <scope>NUCLEOTIDE SEQUENCE</scope>
    <source>
        <strain evidence="1">CCC161011</strain>
    </source>
</reference>
<protein>
    <submittedName>
        <fullName evidence="1">Uncharacterized protein</fullName>
    </submittedName>
</protein>
<dbReference type="Gene3D" id="3.10.450.50">
    <property type="match status" value="1"/>
</dbReference>
<dbReference type="InterPro" id="IPR032710">
    <property type="entry name" value="NTF2-like_dom_sf"/>
</dbReference>
<dbReference type="AlphaFoldDB" id="A0A8H6YTH0"/>
<keyword evidence="2" id="KW-1185">Reference proteome</keyword>
<sequence length="137" mass="15445">MEGVTRLLKGGEVPLKNRAWDEVGEGLIPYSGGGYTNVRPPNILNLRRPAFIERLKVFGETMEKDIVMEEPLYDLEVRACGDLGFVWAPFMLTVNGGVASRGVSIYTLFRVDGNWKIVAGQDTHWQPRQLNRLQKLV</sequence>
<gene>
    <name evidence="1" type="ORF">MVEN_00320500</name>
</gene>
<evidence type="ECO:0000313" key="2">
    <source>
        <dbReference type="Proteomes" id="UP000620124"/>
    </source>
</evidence>
<dbReference type="EMBL" id="JACAZI010000003">
    <property type="protein sequence ID" value="KAF7364516.1"/>
    <property type="molecule type" value="Genomic_DNA"/>
</dbReference>
<proteinExistence type="predicted"/>